<dbReference type="Proteomes" id="UP000596661">
    <property type="component" value="Chromosome 5"/>
</dbReference>
<reference evidence="2" key="1">
    <citation type="submission" date="2018-11" db="EMBL/GenBank/DDBJ databases">
        <authorList>
            <person name="Grassa J C."/>
        </authorList>
    </citation>
    <scope>NUCLEOTIDE SEQUENCE [LARGE SCALE GENOMIC DNA]</scope>
</reference>
<protein>
    <submittedName>
        <fullName evidence="2">Uncharacterized protein</fullName>
    </submittedName>
</protein>
<evidence type="ECO:0000313" key="3">
    <source>
        <dbReference type="Proteomes" id="UP000596661"/>
    </source>
</evidence>
<organism evidence="2 3">
    <name type="scientific">Cannabis sativa</name>
    <name type="common">Hemp</name>
    <name type="synonym">Marijuana</name>
    <dbReference type="NCBI Taxonomy" id="3483"/>
    <lineage>
        <taxon>Eukaryota</taxon>
        <taxon>Viridiplantae</taxon>
        <taxon>Streptophyta</taxon>
        <taxon>Embryophyta</taxon>
        <taxon>Tracheophyta</taxon>
        <taxon>Spermatophyta</taxon>
        <taxon>Magnoliopsida</taxon>
        <taxon>eudicotyledons</taxon>
        <taxon>Gunneridae</taxon>
        <taxon>Pentapetalae</taxon>
        <taxon>rosids</taxon>
        <taxon>fabids</taxon>
        <taxon>Rosales</taxon>
        <taxon>Cannabaceae</taxon>
        <taxon>Cannabis</taxon>
    </lineage>
</organism>
<proteinExistence type="predicted"/>
<accession>A0A803PMN8</accession>
<dbReference type="AlphaFoldDB" id="A0A803PMN8"/>
<evidence type="ECO:0000256" key="1">
    <source>
        <dbReference type="SAM" id="MobiDB-lite"/>
    </source>
</evidence>
<feature type="region of interest" description="Disordered" evidence="1">
    <location>
        <begin position="112"/>
        <end position="220"/>
    </location>
</feature>
<reference evidence="2" key="2">
    <citation type="submission" date="2021-03" db="UniProtKB">
        <authorList>
            <consortium name="EnsemblPlants"/>
        </authorList>
    </citation>
    <scope>IDENTIFICATION</scope>
</reference>
<keyword evidence="3" id="KW-1185">Reference proteome</keyword>
<evidence type="ECO:0000313" key="2">
    <source>
        <dbReference type="EnsemblPlants" id="cds.evm.model.05.1759"/>
    </source>
</evidence>
<dbReference type="EMBL" id="UZAU01000545">
    <property type="status" value="NOT_ANNOTATED_CDS"/>
    <property type="molecule type" value="Genomic_DNA"/>
</dbReference>
<dbReference type="Gramene" id="evm.model.05.1759">
    <property type="protein sequence ID" value="cds.evm.model.05.1759"/>
    <property type="gene ID" value="evm.TU.05.1759"/>
</dbReference>
<sequence>MSRRLNSLNLNSPRLGKLRSLWLGNLWLAKVRNLRLVRMVILRLSELNLQLGQGQPSKEGVEHVEEEAPKPWVLKYGPHAEQGAMFPLHPYCREKANFFRLAREENFRKYGLYPPTQDTKGVGNPLEDPDDTPTVKEDRNLPSLPSHHLASRDKGKAIAFEESSDDSSFEDDRLSNNPLDGQPTCGYKYSFKEHSSSSSSETSGKAAQKHSRATFSTKGEKEKDVAHNYIGNFFPSVDDQLHDLDADTLDYLIASTLKDATSVLLNLIHARARAKGSTTAFKKKHERKDVELKAKEVDLAKVQANLDLTSTSLREVQEQDEYLDLSMEVNLKYMESPLRESWLAQDRKLYESWPRIDWADQSDEEVLADHTLELPVNQPAGALAMQPLSEH</sequence>
<name>A0A803PMN8_CANSA</name>
<dbReference type="EnsemblPlants" id="evm.model.05.1759">
    <property type="protein sequence ID" value="cds.evm.model.05.1759"/>
    <property type="gene ID" value="evm.TU.05.1759"/>
</dbReference>